<dbReference type="PANTHER" id="PTHR33495:SF2">
    <property type="entry name" value="ANTI-SIGMA FACTOR ANTAGONIST TM_1081-RELATED"/>
    <property type="match status" value="1"/>
</dbReference>
<evidence type="ECO:0000313" key="4">
    <source>
        <dbReference type="EMBL" id="MBM7814797.1"/>
    </source>
</evidence>
<dbReference type="PANTHER" id="PTHR33495">
    <property type="entry name" value="ANTI-SIGMA FACTOR ANTAGONIST TM_1081-RELATED-RELATED"/>
    <property type="match status" value="1"/>
</dbReference>
<dbReference type="InterPro" id="IPR036513">
    <property type="entry name" value="STAS_dom_sf"/>
</dbReference>
<dbReference type="InterPro" id="IPR002645">
    <property type="entry name" value="STAS_dom"/>
</dbReference>
<feature type="domain" description="STAS" evidence="3">
    <location>
        <begin position="16"/>
        <end position="112"/>
    </location>
</feature>
<dbReference type="NCBIfam" id="TIGR00377">
    <property type="entry name" value="ant_ant_sig"/>
    <property type="match status" value="1"/>
</dbReference>
<organism evidence="5 6">
    <name type="scientific">Saccharothrix algeriensis</name>
    <dbReference type="NCBI Taxonomy" id="173560"/>
    <lineage>
        <taxon>Bacteria</taxon>
        <taxon>Bacillati</taxon>
        <taxon>Actinomycetota</taxon>
        <taxon>Actinomycetes</taxon>
        <taxon>Pseudonocardiales</taxon>
        <taxon>Pseudonocardiaceae</taxon>
        <taxon>Saccharothrix</taxon>
    </lineage>
</organism>
<dbReference type="GO" id="GO:0043856">
    <property type="term" value="F:anti-sigma factor antagonist activity"/>
    <property type="evidence" value="ECO:0007669"/>
    <property type="project" value="InterPro"/>
</dbReference>
<dbReference type="SUPFAM" id="SSF52091">
    <property type="entry name" value="SpoIIaa-like"/>
    <property type="match status" value="1"/>
</dbReference>
<dbReference type="EMBL" id="CP072788">
    <property type="protein sequence ID" value="QTR03066.1"/>
    <property type="molecule type" value="Genomic_DNA"/>
</dbReference>
<evidence type="ECO:0000259" key="3">
    <source>
        <dbReference type="PROSITE" id="PS50801"/>
    </source>
</evidence>
<evidence type="ECO:0000313" key="5">
    <source>
        <dbReference type="EMBL" id="QTR03066.1"/>
    </source>
</evidence>
<dbReference type="RefSeq" id="WP_204845396.1">
    <property type="nucleotide sequence ID" value="NZ_JAFBCL010000001.1"/>
</dbReference>
<evidence type="ECO:0000256" key="1">
    <source>
        <dbReference type="ARBA" id="ARBA00009013"/>
    </source>
</evidence>
<name>A0A8T8HX42_9PSEU</name>
<dbReference type="InterPro" id="IPR003658">
    <property type="entry name" value="Anti-sigma_ant"/>
</dbReference>
<dbReference type="CDD" id="cd07043">
    <property type="entry name" value="STAS_anti-anti-sigma_factors"/>
    <property type="match status" value="1"/>
</dbReference>
<proteinExistence type="inferred from homology"/>
<dbReference type="InterPro" id="IPR058548">
    <property type="entry name" value="MlaB-like_STAS"/>
</dbReference>
<protein>
    <recommendedName>
        <fullName evidence="2">Anti-sigma factor antagonist</fullName>
    </recommendedName>
</protein>
<reference evidence="5" key="2">
    <citation type="submission" date="2021-04" db="EMBL/GenBank/DDBJ databases">
        <title>Saccharothrix algeriensis WGS.</title>
        <authorList>
            <person name="Stuskova K."/>
            <person name="Hakalova E."/>
            <person name="Tebbal A.B."/>
            <person name="Eichmeier A."/>
        </authorList>
    </citation>
    <scope>NUCLEOTIDE SEQUENCE</scope>
    <source>
        <strain evidence="5">NRRL B-24137</strain>
    </source>
</reference>
<gene>
    <name evidence="5" type="ORF">J7S33_29525</name>
    <name evidence="4" type="ORF">JOE68_005662</name>
</gene>
<keyword evidence="7" id="KW-1185">Reference proteome</keyword>
<sequence>MSPLAITTRDTATGPVLHVAGDLDHGTADELRALAAALPLRAGQRLVLDLSRLRFCDSSGLTALLAARNLALAARADIALAAVPARTLRTIRLVGLDRVFALYPDTAAALTA</sequence>
<evidence type="ECO:0000313" key="6">
    <source>
        <dbReference type="Proteomes" id="UP000671828"/>
    </source>
</evidence>
<evidence type="ECO:0000256" key="2">
    <source>
        <dbReference type="RuleBase" id="RU003749"/>
    </source>
</evidence>
<accession>A0A8T8HX42</accession>
<dbReference type="Proteomes" id="UP001195724">
    <property type="component" value="Unassembled WGS sequence"/>
</dbReference>
<dbReference type="Pfam" id="PF13466">
    <property type="entry name" value="STAS_2"/>
    <property type="match status" value="1"/>
</dbReference>
<dbReference type="PROSITE" id="PS50801">
    <property type="entry name" value="STAS"/>
    <property type="match status" value="1"/>
</dbReference>
<comment type="similarity">
    <text evidence="1 2">Belongs to the anti-sigma-factor antagonist family.</text>
</comment>
<dbReference type="EMBL" id="JAFBCL010000001">
    <property type="protein sequence ID" value="MBM7814797.1"/>
    <property type="molecule type" value="Genomic_DNA"/>
</dbReference>
<reference evidence="4 7" key="1">
    <citation type="submission" date="2021-01" db="EMBL/GenBank/DDBJ databases">
        <title>Sequencing the genomes of 1000 actinobacteria strains.</title>
        <authorList>
            <person name="Klenk H.-P."/>
        </authorList>
    </citation>
    <scope>NUCLEOTIDE SEQUENCE [LARGE SCALE GENOMIC DNA]</scope>
    <source>
        <strain evidence="4 7">DSM 44581</strain>
    </source>
</reference>
<dbReference type="Gene3D" id="3.30.750.24">
    <property type="entry name" value="STAS domain"/>
    <property type="match status" value="1"/>
</dbReference>
<dbReference type="Proteomes" id="UP000671828">
    <property type="component" value="Chromosome"/>
</dbReference>
<dbReference type="AlphaFoldDB" id="A0A8T8HX42"/>
<evidence type="ECO:0000313" key="7">
    <source>
        <dbReference type="Proteomes" id="UP001195724"/>
    </source>
</evidence>